<dbReference type="InterPro" id="IPR025979">
    <property type="entry name" value="ChrR-like_cupin_dom"/>
</dbReference>
<protein>
    <submittedName>
        <fullName evidence="2">Cupin domain-containing protein</fullName>
    </submittedName>
</protein>
<dbReference type="Proteomes" id="UP001268610">
    <property type="component" value="Unassembled WGS sequence"/>
</dbReference>
<reference evidence="2" key="1">
    <citation type="submission" date="2023-04" db="EMBL/GenBank/DDBJ databases">
        <title>Genomic characterization of faba bean (Vicia faba) microsymbionts in Mexican soils.</title>
        <authorList>
            <person name="Rivera Orduna F.N."/>
            <person name="Guevara-Luna J."/>
            <person name="Yan J."/>
            <person name="Arroyo-Herrera I."/>
            <person name="Li Y."/>
            <person name="Vasquez-Murrieta M.S."/>
            <person name="Wang E.T."/>
        </authorList>
    </citation>
    <scope>NUCLEOTIDE SEQUENCE</scope>
    <source>
        <strain evidence="2">CH26</strain>
    </source>
</reference>
<name>A0AAJ2H3C8_9HYPH</name>
<evidence type="ECO:0000313" key="3">
    <source>
        <dbReference type="Proteomes" id="UP001268610"/>
    </source>
</evidence>
<dbReference type="SUPFAM" id="SSF51182">
    <property type="entry name" value="RmlC-like cupins"/>
    <property type="match status" value="1"/>
</dbReference>
<sequence>MLVNADFSQVAVVKSQDYQWVKSPGGEVERVMLDRIGAEHARATSIVKYLPHTVFPQHQHPNGEEILVLSGVFTENTTTHYPAGWYLRSPHDSSHSPSSEKGALIFVKLRQMDLAEKELVRINTN</sequence>
<dbReference type="RefSeq" id="WP_310866518.1">
    <property type="nucleotide sequence ID" value="NZ_JAVLSF010000848.1"/>
</dbReference>
<dbReference type="Pfam" id="PF12973">
    <property type="entry name" value="Cupin_7"/>
    <property type="match status" value="1"/>
</dbReference>
<dbReference type="InterPro" id="IPR011051">
    <property type="entry name" value="RmlC_Cupin_sf"/>
</dbReference>
<accession>A0AAJ2H3C8</accession>
<comment type="caution">
    <text evidence="2">The sequence shown here is derived from an EMBL/GenBank/DDBJ whole genome shotgun (WGS) entry which is preliminary data.</text>
</comment>
<dbReference type="AlphaFoldDB" id="A0AAJ2H3C8"/>
<dbReference type="EMBL" id="JAVLSF010000848">
    <property type="protein sequence ID" value="MDR9778467.1"/>
    <property type="molecule type" value="Genomic_DNA"/>
</dbReference>
<feature type="non-terminal residue" evidence="2">
    <location>
        <position position="125"/>
    </location>
</feature>
<evidence type="ECO:0000259" key="1">
    <source>
        <dbReference type="Pfam" id="PF12973"/>
    </source>
</evidence>
<feature type="domain" description="ChrR-like cupin" evidence="1">
    <location>
        <begin position="9"/>
        <end position="112"/>
    </location>
</feature>
<gene>
    <name evidence="2" type="ORF">RJJ65_38660</name>
</gene>
<dbReference type="Gene3D" id="2.60.120.10">
    <property type="entry name" value="Jelly Rolls"/>
    <property type="match status" value="1"/>
</dbReference>
<evidence type="ECO:0000313" key="2">
    <source>
        <dbReference type="EMBL" id="MDR9778467.1"/>
    </source>
</evidence>
<proteinExistence type="predicted"/>
<organism evidence="2 3">
    <name type="scientific">Rhizobium hidalgonense</name>
    <dbReference type="NCBI Taxonomy" id="1538159"/>
    <lineage>
        <taxon>Bacteria</taxon>
        <taxon>Pseudomonadati</taxon>
        <taxon>Pseudomonadota</taxon>
        <taxon>Alphaproteobacteria</taxon>
        <taxon>Hyphomicrobiales</taxon>
        <taxon>Rhizobiaceae</taxon>
        <taxon>Rhizobium/Agrobacterium group</taxon>
        <taxon>Rhizobium</taxon>
    </lineage>
</organism>
<dbReference type="InterPro" id="IPR014710">
    <property type="entry name" value="RmlC-like_jellyroll"/>
</dbReference>
<dbReference type="CDD" id="cd20303">
    <property type="entry name" value="cupin_ChrR_1"/>
    <property type="match status" value="1"/>
</dbReference>